<keyword evidence="2" id="KW-1185">Reference proteome</keyword>
<dbReference type="EMBL" id="JAQQPM010000009">
    <property type="protein sequence ID" value="KAK2074997.1"/>
    <property type="molecule type" value="Genomic_DNA"/>
</dbReference>
<dbReference type="PANTHER" id="PTHR33835">
    <property type="entry name" value="YALI0C07656P"/>
    <property type="match status" value="1"/>
</dbReference>
<evidence type="ECO:0000313" key="2">
    <source>
        <dbReference type="Proteomes" id="UP001217918"/>
    </source>
</evidence>
<dbReference type="AlphaFoldDB" id="A0AAD9IE55"/>
<proteinExistence type="predicted"/>
<dbReference type="InterPro" id="IPR025638">
    <property type="entry name" value="DUF4336"/>
</dbReference>
<protein>
    <recommendedName>
        <fullName evidence="3">Beta-lactamase-like protein</fullName>
    </recommendedName>
</protein>
<organism evidence="1 2">
    <name type="scientific">Phyllachora maydis</name>
    <dbReference type="NCBI Taxonomy" id="1825666"/>
    <lineage>
        <taxon>Eukaryota</taxon>
        <taxon>Fungi</taxon>
        <taxon>Dikarya</taxon>
        <taxon>Ascomycota</taxon>
        <taxon>Pezizomycotina</taxon>
        <taxon>Sordariomycetes</taxon>
        <taxon>Sordariomycetidae</taxon>
        <taxon>Phyllachorales</taxon>
        <taxon>Phyllachoraceae</taxon>
        <taxon>Phyllachora</taxon>
    </lineage>
</organism>
<dbReference type="PANTHER" id="PTHR33835:SF1">
    <property type="entry name" value="METALLO-BETA-LACTAMASE DOMAIN-CONTAINING PROTEIN"/>
    <property type="match status" value="1"/>
</dbReference>
<dbReference type="SUPFAM" id="SSF56281">
    <property type="entry name" value="Metallo-hydrolase/oxidoreductase"/>
    <property type="match status" value="1"/>
</dbReference>
<evidence type="ECO:0000313" key="1">
    <source>
        <dbReference type="EMBL" id="KAK2074997.1"/>
    </source>
</evidence>
<comment type="caution">
    <text evidence="1">The sequence shown here is derived from an EMBL/GenBank/DDBJ whole genome shotgun (WGS) entry which is preliminary data.</text>
</comment>
<dbReference type="Proteomes" id="UP001217918">
    <property type="component" value="Unassembled WGS sequence"/>
</dbReference>
<name>A0AAD9IE55_9PEZI</name>
<reference evidence="1" key="1">
    <citation type="journal article" date="2023" name="Mol. Plant Microbe Interact.">
        <title>Elucidating the Obligate Nature and Biological Capacity of an Invasive Fungal Corn Pathogen.</title>
        <authorList>
            <person name="MacCready J.S."/>
            <person name="Roggenkamp E.M."/>
            <person name="Gdanetz K."/>
            <person name="Chilvers M.I."/>
        </authorList>
    </citation>
    <scope>NUCLEOTIDE SEQUENCE</scope>
    <source>
        <strain evidence="1">PM02</strain>
    </source>
</reference>
<dbReference type="InterPro" id="IPR036866">
    <property type="entry name" value="RibonucZ/Hydroxyglut_hydro"/>
</dbReference>
<evidence type="ECO:0008006" key="3">
    <source>
        <dbReference type="Google" id="ProtNLM"/>
    </source>
</evidence>
<gene>
    <name evidence="1" type="ORF">P8C59_009161</name>
</gene>
<accession>A0AAD9IE55</accession>
<sequence>MQNLLLARPLQRHFPGKSIVIVLDSSKHLAHTRTLTTTTTITTTIHRPIPAASGRSRVLRSKVSGRLLGAVAAVSAVTMSDKLCPANPSEVMVIRNVTPNVVTFSVPFLRFGRIPIGGRGTLVRLTSGSLAIFSPVALTPEAKEAVSALGGAVKYIVALDREHHLFVSEWKAAYPDAAVIGPEGLPEKRLGQDDARVGPDTFDLVFTKAGKRDVRVGPDFDADFAYEYVDAHPNGELVFCFRRDGGVLIQADYLFNLPAREQYSRVPEAQRPRPGVLARLFLGLNSIEGEAKGIKRLLWYAFSRADRPSWNDSAKRIHAWTFQTIVPCHGDVIEGNGKEVFEKVFEWHLKA</sequence>
<dbReference type="Pfam" id="PF14234">
    <property type="entry name" value="DUF4336"/>
    <property type="match status" value="1"/>
</dbReference>